<dbReference type="InterPro" id="IPR001296">
    <property type="entry name" value="Glyco_trans_1"/>
</dbReference>
<dbReference type="SUPFAM" id="SSF53756">
    <property type="entry name" value="UDP-Glycosyltransferase/glycogen phosphorylase"/>
    <property type="match status" value="1"/>
</dbReference>
<dbReference type="RefSeq" id="WP_264544683.1">
    <property type="nucleotide sequence ID" value="NZ_BAABIP010000018.1"/>
</dbReference>
<dbReference type="PANTHER" id="PTHR12526">
    <property type="entry name" value="GLYCOSYLTRANSFERASE"/>
    <property type="match status" value="1"/>
</dbReference>
<name>A0ABP9A2E3_9FLAO</name>
<proteinExistence type="predicted"/>
<dbReference type="Pfam" id="PF00534">
    <property type="entry name" value="Glycos_transf_1"/>
    <property type="match status" value="1"/>
</dbReference>
<dbReference type="EMBL" id="BAABIP010000018">
    <property type="protein sequence ID" value="GAA4772222.1"/>
    <property type="molecule type" value="Genomic_DNA"/>
</dbReference>
<dbReference type="InterPro" id="IPR028098">
    <property type="entry name" value="Glyco_trans_4-like_N"/>
</dbReference>
<dbReference type="Pfam" id="PF13439">
    <property type="entry name" value="Glyco_transf_4"/>
    <property type="match status" value="1"/>
</dbReference>
<gene>
    <name evidence="3" type="ORF">GCM10023230_23280</name>
</gene>
<dbReference type="PANTHER" id="PTHR12526:SF630">
    <property type="entry name" value="GLYCOSYLTRANSFERASE"/>
    <property type="match status" value="1"/>
</dbReference>
<dbReference type="Gene3D" id="3.40.50.2000">
    <property type="entry name" value="Glycogen Phosphorylase B"/>
    <property type="match status" value="2"/>
</dbReference>
<comment type="caution">
    <text evidence="3">The sequence shown here is derived from an EMBL/GenBank/DDBJ whole genome shotgun (WGS) entry which is preliminary data.</text>
</comment>
<evidence type="ECO:0000259" key="1">
    <source>
        <dbReference type="Pfam" id="PF00534"/>
    </source>
</evidence>
<organism evidence="3 4">
    <name type="scientific">Flavobacterium hankyongi</name>
    <dbReference type="NCBI Taxonomy" id="1176532"/>
    <lineage>
        <taxon>Bacteria</taxon>
        <taxon>Pseudomonadati</taxon>
        <taxon>Bacteroidota</taxon>
        <taxon>Flavobacteriia</taxon>
        <taxon>Flavobacteriales</taxon>
        <taxon>Flavobacteriaceae</taxon>
        <taxon>Flavobacterium</taxon>
    </lineage>
</organism>
<sequence length="357" mass="40602">MRVVQIIDSLDAGGAERMSVNYANSLAEVIEFSGLIATRSEGALKTQIDDNVHFICLNRTKTFDLKELLRLRQFLLEHKVEIVHAHGSSFFVGLLVKIIYFRVKLIWHDHYGDRVKNSMSNNWLIKFASLFFNGVIVCNNELLQWAKSNLYNAKHVYLPNFTVHNPKHEKSLILSGIDGKRIVCLSNLRNPKNHMVLLEGFHKSKLAESGWTLHLVGKDSHDTYSENIKKFIKDKNLQDKVFVYGAQNDVYSVLSQATIGVLASTFEGFPVVLLEYGQSGLAVISSNVGQCPEIILEGKNGLLFQPDDVQQLEESLQKLADDSDLRRFYSSNLKSYVYENFSHEIIIQKAIKFYQSV</sequence>
<feature type="domain" description="Glycosyltransferase subfamily 4-like N-terminal" evidence="2">
    <location>
        <begin position="13"/>
        <end position="148"/>
    </location>
</feature>
<accession>A0ABP9A2E3</accession>
<feature type="domain" description="Glycosyl transferase family 1" evidence="1">
    <location>
        <begin position="179"/>
        <end position="332"/>
    </location>
</feature>
<reference evidence="4" key="1">
    <citation type="journal article" date="2019" name="Int. J. Syst. Evol. Microbiol.">
        <title>The Global Catalogue of Microorganisms (GCM) 10K type strain sequencing project: providing services to taxonomists for standard genome sequencing and annotation.</title>
        <authorList>
            <consortium name="The Broad Institute Genomics Platform"/>
            <consortium name="The Broad Institute Genome Sequencing Center for Infectious Disease"/>
            <person name="Wu L."/>
            <person name="Ma J."/>
        </authorList>
    </citation>
    <scope>NUCLEOTIDE SEQUENCE [LARGE SCALE GENOMIC DNA]</scope>
    <source>
        <strain evidence="4">JCM 18198</strain>
    </source>
</reference>
<dbReference type="Proteomes" id="UP001500141">
    <property type="component" value="Unassembled WGS sequence"/>
</dbReference>
<keyword evidence="4" id="KW-1185">Reference proteome</keyword>
<evidence type="ECO:0000313" key="4">
    <source>
        <dbReference type="Proteomes" id="UP001500141"/>
    </source>
</evidence>
<protein>
    <submittedName>
        <fullName evidence="3">Glycosyltransferase</fullName>
    </submittedName>
</protein>
<evidence type="ECO:0000259" key="2">
    <source>
        <dbReference type="Pfam" id="PF13439"/>
    </source>
</evidence>
<evidence type="ECO:0000313" key="3">
    <source>
        <dbReference type="EMBL" id="GAA4772222.1"/>
    </source>
</evidence>